<dbReference type="EMBL" id="JAESVA010000003">
    <property type="protein sequence ID" value="MCB8880637.1"/>
    <property type="molecule type" value="Genomic_DNA"/>
</dbReference>
<protein>
    <submittedName>
        <fullName evidence="1">DUF488 domain-containing protein</fullName>
    </submittedName>
</protein>
<gene>
    <name evidence="1" type="ORF">ACELLULO517_10365</name>
</gene>
<keyword evidence="2" id="KW-1185">Reference proteome</keyword>
<dbReference type="AlphaFoldDB" id="A0A964E3V8"/>
<organism evidence="1 2">
    <name type="scientific">Acidisoma cellulosilyticum</name>
    <dbReference type="NCBI Taxonomy" id="2802395"/>
    <lineage>
        <taxon>Bacteria</taxon>
        <taxon>Pseudomonadati</taxon>
        <taxon>Pseudomonadota</taxon>
        <taxon>Alphaproteobacteria</taxon>
        <taxon>Acetobacterales</taxon>
        <taxon>Acidocellaceae</taxon>
        <taxon>Acidisoma</taxon>
    </lineage>
</organism>
<dbReference type="RefSeq" id="WP_227307298.1">
    <property type="nucleotide sequence ID" value="NZ_JAESVA010000003.1"/>
</dbReference>
<reference evidence="1 2" key="1">
    <citation type="journal article" date="2021" name="Microorganisms">
        <title>Acidisoma silvae sp. nov. and Acidisomacellulosilytica sp. nov., Two Acidophilic Bacteria Isolated from Decaying Wood, Hydrolyzing Cellulose and Producing Poly-3-hydroxybutyrate.</title>
        <authorList>
            <person name="Mieszkin S."/>
            <person name="Pouder E."/>
            <person name="Uroz S."/>
            <person name="Simon-Colin C."/>
            <person name="Alain K."/>
        </authorList>
    </citation>
    <scope>NUCLEOTIDE SEQUENCE [LARGE SCALE GENOMIC DNA]</scope>
    <source>
        <strain evidence="1 2">HW T5.17</strain>
    </source>
</reference>
<sequence length="165" mass="18075">MAISTAVRNSPAPVSRLLTIGYEKAGFGAFIATLRAAGVKTLIDVRDLPLSRRAGFSKRQLAAGLDEAGIAYVHLRALGTPAPGREANRRRQWPLFWDIVEQSLARPEAQVALAEAGEIARASLSCLLCYEADACTCHRRRVGDMLQLRHGFAIDHLHVAMPFER</sequence>
<dbReference type="PIRSF" id="PIRSF024492">
    <property type="entry name" value="UCP024492"/>
    <property type="match status" value="1"/>
</dbReference>
<dbReference type="PANTHER" id="PTHR39337:SF1">
    <property type="entry name" value="BLR5642 PROTEIN"/>
    <property type="match status" value="1"/>
</dbReference>
<evidence type="ECO:0000313" key="1">
    <source>
        <dbReference type="EMBL" id="MCB8880637.1"/>
    </source>
</evidence>
<accession>A0A964E3V8</accession>
<comment type="caution">
    <text evidence="1">The sequence shown here is derived from an EMBL/GenBank/DDBJ whole genome shotgun (WGS) entry which is preliminary data.</text>
</comment>
<dbReference type="PANTHER" id="PTHR39337">
    <property type="entry name" value="BLR5642 PROTEIN"/>
    <property type="match status" value="1"/>
</dbReference>
<proteinExistence type="predicted"/>
<evidence type="ECO:0000313" key="2">
    <source>
        <dbReference type="Proteomes" id="UP000721844"/>
    </source>
</evidence>
<dbReference type="InterPro" id="IPR007438">
    <property type="entry name" value="DUF488"/>
</dbReference>
<dbReference type="Proteomes" id="UP000721844">
    <property type="component" value="Unassembled WGS sequence"/>
</dbReference>
<dbReference type="InterPro" id="IPR014519">
    <property type="entry name" value="UCP024492"/>
</dbReference>
<name>A0A964E3V8_9PROT</name>
<dbReference type="Pfam" id="PF04343">
    <property type="entry name" value="DUF488"/>
    <property type="match status" value="1"/>
</dbReference>